<dbReference type="PANTHER" id="PTHR33463:SF203">
    <property type="entry name" value="AAA+ ATPASE DOMAIN-CONTAINING PROTEIN"/>
    <property type="match status" value="1"/>
</dbReference>
<dbReference type="InterPro" id="IPR002182">
    <property type="entry name" value="NB-ARC"/>
</dbReference>
<evidence type="ECO:0000256" key="2">
    <source>
        <dbReference type="ARBA" id="ARBA00022614"/>
    </source>
</evidence>
<feature type="compositionally biased region" description="Low complexity" evidence="8">
    <location>
        <begin position="133"/>
        <end position="146"/>
    </location>
</feature>
<dbReference type="EMBL" id="KK198759">
    <property type="protein sequence ID" value="KCW63098.1"/>
    <property type="molecule type" value="Genomic_DNA"/>
</dbReference>
<reference evidence="11" key="1">
    <citation type="submission" date="2013-07" db="EMBL/GenBank/DDBJ databases">
        <title>The genome of Eucalyptus grandis.</title>
        <authorList>
            <person name="Schmutz J."/>
            <person name="Hayes R."/>
            <person name="Myburg A."/>
            <person name="Tuskan G."/>
            <person name="Grattapaglia D."/>
            <person name="Rokhsar D.S."/>
        </authorList>
    </citation>
    <scope>NUCLEOTIDE SEQUENCE</scope>
    <source>
        <tissue evidence="11">Leaf extractions</tissue>
    </source>
</reference>
<dbReference type="GO" id="GO:0005524">
    <property type="term" value="F:ATP binding"/>
    <property type="evidence" value="ECO:0007669"/>
    <property type="project" value="UniProtKB-KW"/>
</dbReference>
<sequence>NFADDLRVEVRNLENEAQRVHILAEVARNNLRNFYGYFPEWQQSTDKALEEAGDLLGDMGEASKTCCHGTLPDAKCRYQFSRKAEDKIKVIKQLAQKGSGFKELNDISFTDPAPGNVTATNPARREGEEFVQPTPATASASSASTSNELSKDGVFESRTAIIRDVMGALADNSNSVVGVHGMGGVGKSTLLDDVVSRIREEKRFDLVAKADVSQNPDIKRIQSVIAHALGLDMKDYEYESMRADRLRERLGNEEKKVLIILDNLWKGLDLKSVGIPCGHDNKVMGCKLLLTSRDRNVLQREMGCDKDFFLDRLEEKEANILFERMVGDKVHNDEFRPMVNEALRKCAGLPLLIVTMAKHLKYGRLPEWRNALNQIERCSNKGLSAAINTMLQLSYDHLESEEAKNLLQLCVAVDVSNPSVEDLVRYGYGLGIFQRDSSIKEARDEVSTLIHTLQASSLLLDNRDDNAFKIHDLVRDFVAQFILKDRPLLVLENEEMLATQLWRERLESCMAICFPYIDMKGLPKELDCPELHIFLLFARSGFLEVQDSYFNSMRKLTVLDLSGIHLTHSPTPLQFLENLHTLCLSSCSLEDVAILGKLKGLQILSFVYSRVERLPKEIGQLVELRLLDLNYCSHLQIIEPGVLGRLIKLEELYMENSFDQWNPVEQTQPTNASLIELNHLKNLCILHVSIPNPSVLPEDLDVKKLTKYKIRIGYATRWSKDLGSRILDLKLDPTSDVLRKGCIQSLLSKTDNLFLAKLNGSKQSICGLSQEGFPELKHLLVMYGSSIQYILQWRSVSTFEMLESLFLIELNNLTKICYSHISSSKSFGKLKVIQVKRCDKMEVLFPLSLLRGLPQLEEIEVVYCKLMHGIVDVDDCGKVELQNLRIMKLHHLPNIKNCFTGGSTLSSNTSDDQVGTQIAFFNGQRVAFQRLETLEINDLDNIKFIFFPSMVESLTQLKKLTISNCEKMEAIIMKEEGLGMETSEILTFPMLTNLCLERLKSLTCFSCGKGARESQNQDRVRSRATTLFNQEVAFQRLETLEISDLDNIGFIFFPSMIESLTQLKKLTVSNCKKMEAIIMEEE</sequence>
<dbReference type="Gene3D" id="1.10.8.430">
    <property type="entry name" value="Helical domain of apoptotic protease-activating factors"/>
    <property type="match status" value="1"/>
</dbReference>
<comment type="similarity">
    <text evidence="1">Belongs to the disease resistance NB-LRR family.</text>
</comment>
<keyword evidence="6" id="KW-0067">ATP-binding</keyword>
<protein>
    <submittedName>
        <fullName evidence="11">Uncharacterized protein</fullName>
    </submittedName>
</protein>
<feature type="non-terminal residue" evidence="11">
    <location>
        <position position="1"/>
    </location>
</feature>
<dbReference type="OMA" id="YIQWEVE"/>
<dbReference type="InParanoid" id="A0A059BAF8"/>
<dbReference type="InterPro" id="IPR032675">
    <property type="entry name" value="LRR_dom_sf"/>
</dbReference>
<evidence type="ECO:0000313" key="11">
    <source>
        <dbReference type="EMBL" id="KCW63098.1"/>
    </source>
</evidence>
<evidence type="ECO:0000256" key="5">
    <source>
        <dbReference type="ARBA" id="ARBA00022821"/>
    </source>
</evidence>
<dbReference type="eggNOG" id="KOG4658">
    <property type="taxonomic scope" value="Eukaryota"/>
</dbReference>
<feature type="domain" description="Disease resistance protein At4g27190-like leucine-rich repeats" evidence="10">
    <location>
        <begin position="807"/>
        <end position="899"/>
    </location>
</feature>
<evidence type="ECO:0000256" key="3">
    <source>
        <dbReference type="ARBA" id="ARBA00022737"/>
    </source>
</evidence>
<evidence type="ECO:0000256" key="6">
    <source>
        <dbReference type="ARBA" id="ARBA00022840"/>
    </source>
</evidence>
<evidence type="ECO:0000256" key="1">
    <source>
        <dbReference type="ARBA" id="ARBA00008894"/>
    </source>
</evidence>
<dbReference type="Gene3D" id="3.40.50.300">
    <property type="entry name" value="P-loop containing nucleotide triphosphate hydrolases"/>
    <property type="match status" value="1"/>
</dbReference>
<evidence type="ECO:0000256" key="7">
    <source>
        <dbReference type="SAM" id="Coils"/>
    </source>
</evidence>
<evidence type="ECO:0000259" key="10">
    <source>
        <dbReference type="Pfam" id="PF23247"/>
    </source>
</evidence>
<evidence type="ECO:0000256" key="4">
    <source>
        <dbReference type="ARBA" id="ARBA00022741"/>
    </source>
</evidence>
<dbReference type="Gene3D" id="1.10.10.10">
    <property type="entry name" value="Winged helix-like DNA-binding domain superfamily/Winged helix DNA-binding domain"/>
    <property type="match status" value="1"/>
</dbReference>
<dbReference type="Gene3D" id="3.80.10.10">
    <property type="entry name" value="Ribonuclease Inhibitor"/>
    <property type="match status" value="2"/>
</dbReference>
<dbReference type="InterPro" id="IPR042197">
    <property type="entry name" value="Apaf_helical"/>
</dbReference>
<dbReference type="PANTHER" id="PTHR33463">
    <property type="entry name" value="NB-ARC DOMAIN-CONTAINING PROTEIN-RELATED"/>
    <property type="match status" value="1"/>
</dbReference>
<dbReference type="Gramene" id="KCW63098">
    <property type="protein sequence ID" value="KCW63098"/>
    <property type="gene ID" value="EUGRSUZ_G00706"/>
</dbReference>
<evidence type="ECO:0000256" key="8">
    <source>
        <dbReference type="SAM" id="MobiDB-lite"/>
    </source>
</evidence>
<feature type="coiled-coil region" evidence="7">
    <location>
        <begin position="3"/>
        <end position="30"/>
    </location>
</feature>
<dbReference type="InterPro" id="IPR057135">
    <property type="entry name" value="At4g27190-like_LRR"/>
</dbReference>
<feature type="region of interest" description="Disordered" evidence="8">
    <location>
        <begin position="112"/>
        <end position="151"/>
    </location>
</feature>
<keyword evidence="4" id="KW-0547">Nucleotide-binding</keyword>
<dbReference type="PRINTS" id="PR00364">
    <property type="entry name" value="DISEASERSIST"/>
</dbReference>
<accession>A0A059BAF8</accession>
<dbReference type="Pfam" id="PF00931">
    <property type="entry name" value="NB-ARC"/>
    <property type="match status" value="1"/>
</dbReference>
<dbReference type="InterPro" id="IPR050905">
    <property type="entry name" value="Plant_NBS-LRR"/>
</dbReference>
<gene>
    <name evidence="11" type="ORF">EUGRSUZ_G00706</name>
</gene>
<name>A0A059BAF8_EUCGR</name>
<keyword evidence="7" id="KW-0175">Coiled coil</keyword>
<dbReference type="InterPro" id="IPR036388">
    <property type="entry name" value="WH-like_DNA-bd_sf"/>
</dbReference>
<keyword evidence="2" id="KW-0433">Leucine-rich repeat</keyword>
<feature type="non-terminal residue" evidence="11">
    <location>
        <position position="1082"/>
    </location>
</feature>
<dbReference type="AlphaFoldDB" id="A0A059BAF8"/>
<dbReference type="GO" id="GO:0043531">
    <property type="term" value="F:ADP binding"/>
    <property type="evidence" value="ECO:0007669"/>
    <property type="project" value="InterPro"/>
</dbReference>
<dbReference type="GO" id="GO:0006952">
    <property type="term" value="P:defense response"/>
    <property type="evidence" value="ECO:0007669"/>
    <property type="project" value="UniProtKB-KW"/>
</dbReference>
<dbReference type="InterPro" id="IPR027417">
    <property type="entry name" value="P-loop_NTPase"/>
</dbReference>
<organism evidence="11">
    <name type="scientific">Eucalyptus grandis</name>
    <name type="common">Flooded gum</name>
    <dbReference type="NCBI Taxonomy" id="71139"/>
    <lineage>
        <taxon>Eukaryota</taxon>
        <taxon>Viridiplantae</taxon>
        <taxon>Streptophyta</taxon>
        <taxon>Embryophyta</taxon>
        <taxon>Tracheophyta</taxon>
        <taxon>Spermatophyta</taxon>
        <taxon>Magnoliopsida</taxon>
        <taxon>eudicotyledons</taxon>
        <taxon>Gunneridae</taxon>
        <taxon>Pentapetalae</taxon>
        <taxon>rosids</taxon>
        <taxon>malvids</taxon>
        <taxon>Myrtales</taxon>
        <taxon>Myrtaceae</taxon>
        <taxon>Myrtoideae</taxon>
        <taxon>Eucalypteae</taxon>
        <taxon>Eucalyptus</taxon>
    </lineage>
</organism>
<feature type="domain" description="Disease resistance protein At4g27190-like leucine-rich repeats" evidence="10">
    <location>
        <begin position="925"/>
        <end position="1004"/>
    </location>
</feature>
<dbReference type="SUPFAM" id="SSF52058">
    <property type="entry name" value="L domain-like"/>
    <property type="match status" value="1"/>
</dbReference>
<dbReference type="Pfam" id="PF23247">
    <property type="entry name" value="LRR_RPS2"/>
    <property type="match status" value="2"/>
</dbReference>
<dbReference type="SUPFAM" id="SSF52540">
    <property type="entry name" value="P-loop containing nucleoside triphosphate hydrolases"/>
    <property type="match status" value="1"/>
</dbReference>
<evidence type="ECO:0000259" key="9">
    <source>
        <dbReference type="Pfam" id="PF00931"/>
    </source>
</evidence>
<feature type="domain" description="NB-ARC" evidence="9">
    <location>
        <begin position="161"/>
        <end position="329"/>
    </location>
</feature>
<keyword evidence="5" id="KW-0611">Plant defense</keyword>
<proteinExistence type="inferred from homology"/>
<keyword evidence="3" id="KW-0677">Repeat</keyword>